<feature type="chain" id="PRO_5047480109" evidence="1">
    <location>
        <begin position="23"/>
        <end position="247"/>
    </location>
</feature>
<sequence>MSFKIRTAIALTLAVAAGNACAQQMISVSPSEALVNTSVGYQTPLAWKVLTTTSVVSGSGTFVDMATGEPLSSEGTSLTITGDNSSASEQIRIDAATAARWYADGVRRVAYRRTFGNDSGRISGQLQFNLTGSGAVASISGSPARQTLSMNSKAFMLDWQLDTDLGQLDTSSEAGQFLVGDQVVYDVQRKLTVNGSNTAQLREEVRLPQGVVQAWLNQGIQQVRYNRTFTAGDKSQRSASVLIDLTR</sequence>
<keyword evidence="3" id="KW-1185">Reference proteome</keyword>
<protein>
    <submittedName>
        <fullName evidence="2">Uncharacterized protein</fullName>
    </submittedName>
</protein>
<dbReference type="Proteomes" id="UP001224392">
    <property type="component" value="Unassembled WGS sequence"/>
</dbReference>
<feature type="signal peptide" evidence="1">
    <location>
        <begin position="1"/>
        <end position="22"/>
    </location>
</feature>
<comment type="caution">
    <text evidence="2">The sequence shown here is derived from an EMBL/GenBank/DDBJ whole genome shotgun (WGS) entry which is preliminary data.</text>
</comment>
<organism evidence="2 3">
    <name type="scientific">Biformimicrobium ophioploci</name>
    <dbReference type="NCBI Taxonomy" id="3036711"/>
    <lineage>
        <taxon>Bacteria</taxon>
        <taxon>Pseudomonadati</taxon>
        <taxon>Pseudomonadota</taxon>
        <taxon>Gammaproteobacteria</taxon>
        <taxon>Cellvibrionales</taxon>
        <taxon>Microbulbiferaceae</taxon>
        <taxon>Biformimicrobium</taxon>
    </lineage>
</organism>
<name>A0ABQ6M0A7_9GAMM</name>
<evidence type="ECO:0000256" key="1">
    <source>
        <dbReference type="SAM" id="SignalP"/>
    </source>
</evidence>
<keyword evidence="1" id="KW-0732">Signal</keyword>
<gene>
    <name evidence="2" type="ORF">MNKW57_21010</name>
</gene>
<evidence type="ECO:0000313" key="2">
    <source>
        <dbReference type="EMBL" id="GMG87780.1"/>
    </source>
</evidence>
<evidence type="ECO:0000313" key="3">
    <source>
        <dbReference type="Proteomes" id="UP001224392"/>
    </source>
</evidence>
<proteinExistence type="predicted"/>
<accession>A0ABQ6M0A7</accession>
<reference evidence="2 3" key="1">
    <citation type="submission" date="2023-04" db="EMBL/GenBank/DDBJ databases">
        <title>Marinobulbifer ophiurae gen. nov., sp. Nov., isolate from tissue of brittle star Ophioplocus japonicus.</title>
        <authorList>
            <person name="Kawano K."/>
            <person name="Sawayama S."/>
            <person name="Nakagawa S."/>
        </authorList>
    </citation>
    <scope>NUCLEOTIDE SEQUENCE [LARGE SCALE GENOMIC DNA]</scope>
    <source>
        <strain evidence="2 3">NKW57</strain>
    </source>
</reference>
<dbReference type="RefSeq" id="WP_285764400.1">
    <property type="nucleotide sequence ID" value="NZ_BSYJ01000004.1"/>
</dbReference>
<dbReference type="EMBL" id="BSYJ01000004">
    <property type="protein sequence ID" value="GMG87780.1"/>
    <property type="molecule type" value="Genomic_DNA"/>
</dbReference>